<protein>
    <recommendedName>
        <fullName evidence="2">GST N-terminal domain-containing protein</fullName>
    </recommendedName>
</protein>
<dbReference type="InterPro" id="IPR040079">
    <property type="entry name" value="Glutathione_S-Trfase"/>
</dbReference>
<evidence type="ECO:0000259" key="2">
    <source>
        <dbReference type="PROSITE" id="PS50404"/>
    </source>
</evidence>
<dbReference type="AlphaFoldDB" id="A0A7S2MBQ6"/>
<dbReference type="PANTHER" id="PTHR44051">
    <property type="entry name" value="GLUTATHIONE S-TRANSFERASE-RELATED"/>
    <property type="match status" value="1"/>
</dbReference>
<dbReference type="PROSITE" id="PS50404">
    <property type="entry name" value="GST_NTER"/>
    <property type="match status" value="1"/>
</dbReference>
<dbReference type="Gene3D" id="3.40.30.10">
    <property type="entry name" value="Glutaredoxin"/>
    <property type="match status" value="1"/>
</dbReference>
<dbReference type="InterPro" id="IPR036282">
    <property type="entry name" value="Glutathione-S-Trfase_C_sf"/>
</dbReference>
<comment type="similarity">
    <text evidence="1">Belongs to the GST superfamily.</text>
</comment>
<gene>
    <name evidence="3" type="ORF">HTAM1171_LOCUS2093</name>
</gene>
<dbReference type="InterPro" id="IPR004045">
    <property type="entry name" value="Glutathione_S-Trfase_N"/>
</dbReference>
<organism evidence="3">
    <name type="scientific">Helicotheca tamesis</name>
    <dbReference type="NCBI Taxonomy" id="374047"/>
    <lineage>
        <taxon>Eukaryota</taxon>
        <taxon>Sar</taxon>
        <taxon>Stramenopiles</taxon>
        <taxon>Ochrophyta</taxon>
        <taxon>Bacillariophyta</taxon>
        <taxon>Mediophyceae</taxon>
        <taxon>Lithodesmiophycidae</taxon>
        <taxon>Lithodesmiales</taxon>
        <taxon>Lithodesmiaceae</taxon>
        <taxon>Helicotheca</taxon>
    </lineage>
</organism>
<dbReference type="SUPFAM" id="SSF47616">
    <property type="entry name" value="GST C-terminal domain-like"/>
    <property type="match status" value="1"/>
</dbReference>
<accession>A0A7S2MBQ6</accession>
<dbReference type="Gene3D" id="1.20.1050.10">
    <property type="match status" value="1"/>
</dbReference>
<name>A0A7S2MBQ6_9STRA</name>
<dbReference type="InterPro" id="IPR036249">
    <property type="entry name" value="Thioredoxin-like_sf"/>
</dbReference>
<dbReference type="Pfam" id="PF13409">
    <property type="entry name" value="GST_N_2"/>
    <property type="match status" value="1"/>
</dbReference>
<evidence type="ECO:0000256" key="1">
    <source>
        <dbReference type="ARBA" id="ARBA00007409"/>
    </source>
</evidence>
<dbReference type="SFLD" id="SFLDS00019">
    <property type="entry name" value="Glutathione_Transferase_(cytos"/>
    <property type="match status" value="1"/>
</dbReference>
<dbReference type="CDD" id="cd03046">
    <property type="entry name" value="GST_N_GTT1_like"/>
    <property type="match status" value="1"/>
</dbReference>
<dbReference type="EMBL" id="HBGV01003412">
    <property type="protein sequence ID" value="CAD9474318.1"/>
    <property type="molecule type" value="Transcribed_RNA"/>
</dbReference>
<feature type="domain" description="GST N-terminal" evidence="2">
    <location>
        <begin position="1"/>
        <end position="86"/>
    </location>
</feature>
<dbReference type="SUPFAM" id="SSF52833">
    <property type="entry name" value="Thioredoxin-like"/>
    <property type="match status" value="1"/>
</dbReference>
<dbReference type="PANTHER" id="PTHR44051:SF8">
    <property type="entry name" value="GLUTATHIONE S-TRANSFERASE GSTA"/>
    <property type="match status" value="1"/>
</dbReference>
<reference evidence="3" key="1">
    <citation type="submission" date="2021-01" db="EMBL/GenBank/DDBJ databases">
        <authorList>
            <person name="Corre E."/>
            <person name="Pelletier E."/>
            <person name="Niang G."/>
            <person name="Scheremetjew M."/>
            <person name="Finn R."/>
            <person name="Kale V."/>
            <person name="Holt S."/>
            <person name="Cochrane G."/>
            <person name="Meng A."/>
            <person name="Brown T."/>
            <person name="Cohen L."/>
        </authorList>
    </citation>
    <scope>NUCLEOTIDE SEQUENCE</scope>
    <source>
        <strain evidence="3">CCMP826</strain>
    </source>
</reference>
<proteinExistence type="inferred from homology"/>
<sequence length="258" mass="29143">MKRLVLVGDGRFRTFRNLWALEELGIQYEQKVCFPRSTEATNVNPFGKVPSLIDYDIDDNQKQKPFVMYESAAINTYLGDKYRSSSTTTKGGVELVPPAGTTQRGLYEQLCYCIMTEIDAQGLWIHRKHKALAKVFGSCPEAVDHAFDHTLNVVRTLTMEHLLKSSSATIDAATTTTVTSSSYLLGESFTAADILFVHCLDWADQIGWMSKWMDENSNDKSLLLLKDVYLPLCKERPAYQRTTKIVQENRAAAQKNKL</sequence>
<evidence type="ECO:0000313" key="3">
    <source>
        <dbReference type="EMBL" id="CAD9474318.1"/>
    </source>
</evidence>